<dbReference type="AlphaFoldDB" id="A0A6J4LEF8"/>
<accession>A0A6J4LEF8</accession>
<name>A0A6J4LEF8_9BACT</name>
<gene>
    <name evidence="1" type="ORF">AVDCRST_MAG68-2417</name>
</gene>
<protein>
    <submittedName>
        <fullName evidence="1">Uncharacterized protein</fullName>
    </submittedName>
</protein>
<sequence length="313" mass="36782">MGITALYALLKPFFTPLKLGWKVVRKGVSGAKAKLLRPHEERATELYLRSYFHDLWEPLTTSVEYCVHFADVASVRFGDRSYIRFRRRAGCDTRVESLSVRLYATEREITRQQVIEIDLDSGIAEWPLTSLPLLEIYRYGDGLYQTIHDYRVRVISVTPSTEIPAESLALDHHPVCRYINEHFARRGEDFVNLTVYAHAQVELGSAIRYVLLRPDEGLSHWRGALWWTPREALVRLLTWEPVLRSLFWTLVVTRLVRVEEDSRIRSGIAWITAARLHRLFHSDRCHRRRIRRPAMSRRARWFLQEMQRTRGAD</sequence>
<proteinExistence type="predicted"/>
<organism evidence="1">
    <name type="scientific">uncultured Gemmatimonadota bacterium</name>
    <dbReference type="NCBI Taxonomy" id="203437"/>
    <lineage>
        <taxon>Bacteria</taxon>
        <taxon>Pseudomonadati</taxon>
        <taxon>Gemmatimonadota</taxon>
        <taxon>environmental samples</taxon>
    </lineage>
</organism>
<evidence type="ECO:0000313" key="1">
    <source>
        <dbReference type="EMBL" id="CAA9329486.1"/>
    </source>
</evidence>
<dbReference type="EMBL" id="CADCTW010000114">
    <property type="protein sequence ID" value="CAA9329486.1"/>
    <property type="molecule type" value="Genomic_DNA"/>
</dbReference>
<reference evidence="1" key="1">
    <citation type="submission" date="2020-02" db="EMBL/GenBank/DDBJ databases">
        <authorList>
            <person name="Meier V. D."/>
        </authorList>
    </citation>
    <scope>NUCLEOTIDE SEQUENCE</scope>
    <source>
        <strain evidence="1">AVDCRST_MAG68</strain>
    </source>
</reference>